<evidence type="ECO:0000259" key="1">
    <source>
        <dbReference type="Pfam" id="PF20700"/>
    </source>
</evidence>
<evidence type="ECO:0000313" key="4">
    <source>
        <dbReference type="Proteomes" id="UP000005408"/>
    </source>
</evidence>
<sequence>MYVPEPAGSDVSVSFNDLENSRYDSSWREGRRVVELGVLADGLSGCEKCGIPLHFSHSIGVLTCGLCSFLKVQCKNTICQYLNTIPTGKRHGKIWDANTKLATGMMHSGIGPSQVNALLSSLNIPTVSTRTLQNRQNELGTVMEKVAEDTKRSSLHEEIQATLESEGTDELTVSVDAGWQKRGSGRSFDSLSGHCSMIGSHTGKIIDYEVRSKSCRICENATKAGRVPKDHDCRKNWEGSSKAMERDMVVDMVTKMVDKGVNITKVVADEDTTTFSHLRTIHNNITKISDRNHIRKTFSSNLYGLQPKHKSLSTKVIRDSWCSHVNNPKQKYTALSYGKPMRDSHLQESLQTVCSKFLKYSIKLSNLGSTQANESFNKTVSMKAPKNHHFSSSASLNYRVAASVAEKNTGQTYVVEVNRRVGLSPGKHTKKFCYLRDSQSRKRQAIARTKKAKRRRIELKAKKCQTTSCKEIREGPTYMSGVGIGDPNSAVKEIPRPSSVPQLQSLSSIKDHSLVFFDLETTGLARTSHILQVAAVCGDESFSTYVMPKEQITPSASEVTGLKLNNGALYHNERKYALSAYCYQKVVKRNIPSLQCLVDKNVLSAGMAKKVAGSGLDFECLRLAHSRSADDTTMANEPDTNKVDR</sequence>
<evidence type="ECO:0000259" key="2">
    <source>
        <dbReference type="Pfam" id="PF25244"/>
    </source>
</evidence>
<dbReference type="InterPro" id="IPR012337">
    <property type="entry name" value="RNaseH-like_sf"/>
</dbReference>
<dbReference type="EnsemblMetazoa" id="G19228.2">
    <property type="protein sequence ID" value="G19228.2:cds"/>
    <property type="gene ID" value="G19228"/>
</dbReference>
<feature type="domain" description="PML C-terminal" evidence="2">
    <location>
        <begin position="590"/>
        <end position="627"/>
    </location>
</feature>
<dbReference type="InterPro" id="IPR036397">
    <property type="entry name" value="RNaseH_sf"/>
</dbReference>
<feature type="domain" description="Mutator-like transposase" evidence="1">
    <location>
        <begin position="30"/>
        <end position="319"/>
    </location>
</feature>
<dbReference type="InterPro" id="IPR057617">
    <property type="entry name" value="PML_C"/>
</dbReference>
<accession>A0A8W8JGK3</accession>
<dbReference type="Gene3D" id="3.30.420.10">
    <property type="entry name" value="Ribonuclease H-like superfamily/Ribonuclease H"/>
    <property type="match status" value="1"/>
</dbReference>
<proteinExistence type="predicted"/>
<evidence type="ECO:0008006" key="5">
    <source>
        <dbReference type="Google" id="ProtNLM"/>
    </source>
</evidence>
<dbReference type="AlphaFoldDB" id="A0A8W8JGK3"/>
<dbReference type="Proteomes" id="UP000005408">
    <property type="component" value="Unassembled WGS sequence"/>
</dbReference>
<organism evidence="3 4">
    <name type="scientific">Magallana gigas</name>
    <name type="common">Pacific oyster</name>
    <name type="synonym">Crassostrea gigas</name>
    <dbReference type="NCBI Taxonomy" id="29159"/>
    <lineage>
        <taxon>Eukaryota</taxon>
        <taxon>Metazoa</taxon>
        <taxon>Spiralia</taxon>
        <taxon>Lophotrochozoa</taxon>
        <taxon>Mollusca</taxon>
        <taxon>Bivalvia</taxon>
        <taxon>Autobranchia</taxon>
        <taxon>Pteriomorphia</taxon>
        <taxon>Ostreida</taxon>
        <taxon>Ostreoidea</taxon>
        <taxon>Ostreidae</taxon>
        <taxon>Magallana</taxon>
    </lineage>
</organism>
<name>A0A8W8JGK3_MAGGI</name>
<dbReference type="Pfam" id="PF25244">
    <property type="entry name" value="PML_C"/>
    <property type="match status" value="1"/>
</dbReference>
<protein>
    <recommendedName>
        <fullName evidence="5">Exonuclease domain-containing protein</fullName>
    </recommendedName>
</protein>
<dbReference type="Pfam" id="PF20700">
    <property type="entry name" value="Mutator"/>
    <property type="match status" value="1"/>
</dbReference>
<reference evidence="3" key="1">
    <citation type="submission" date="2022-08" db="UniProtKB">
        <authorList>
            <consortium name="EnsemblMetazoa"/>
        </authorList>
    </citation>
    <scope>IDENTIFICATION</scope>
    <source>
        <strain evidence="3">05x7-T-G4-1.051#20</strain>
    </source>
</reference>
<dbReference type="GO" id="GO:0003676">
    <property type="term" value="F:nucleic acid binding"/>
    <property type="evidence" value="ECO:0007669"/>
    <property type="project" value="InterPro"/>
</dbReference>
<dbReference type="PANTHER" id="PTHR31751">
    <property type="entry name" value="SI:CH211-108C17.2-RELATED-RELATED"/>
    <property type="match status" value="1"/>
</dbReference>
<dbReference type="SUPFAM" id="SSF53098">
    <property type="entry name" value="Ribonuclease H-like"/>
    <property type="match status" value="1"/>
</dbReference>
<keyword evidence="4" id="KW-1185">Reference proteome</keyword>
<evidence type="ECO:0000313" key="3">
    <source>
        <dbReference type="EnsemblMetazoa" id="G19228.2:cds"/>
    </source>
</evidence>
<dbReference type="PANTHER" id="PTHR31751:SF7">
    <property type="entry name" value="THAP-TYPE DOMAIN-CONTAINING PROTEIN"/>
    <property type="match status" value="1"/>
</dbReference>
<dbReference type="InterPro" id="IPR049012">
    <property type="entry name" value="Mutator_transp_dom"/>
</dbReference>